<proteinExistence type="predicted"/>
<keyword evidence="3" id="KW-1185">Reference proteome</keyword>
<dbReference type="AlphaFoldDB" id="W7E344"/>
<accession>W7E344</accession>
<sequence>MNLIKIRKIFFQEISYLIMITALYYGALRIHEANKDLIWHKLDTLALVAIFILPIPYMVYFLKFVYFLTKLENLTKIFKLIKKWISKIKTLTQQALEKTKQVTLLKTIIDRTFLILSCIAGFACLIQIYISLILLFTNIAKLLPH</sequence>
<feature type="transmembrane region" description="Helical" evidence="1">
    <location>
        <begin position="47"/>
        <end position="69"/>
    </location>
</feature>
<evidence type="ECO:0000313" key="3">
    <source>
        <dbReference type="Proteomes" id="UP000019250"/>
    </source>
</evidence>
<organism evidence="2 3">
    <name type="scientific">Commensalibacter papalotli</name>
    <name type="common">ex Servin-Garciduenas et al. 2014</name>
    <dbReference type="NCBI Taxonomy" id="1208583"/>
    <lineage>
        <taxon>Bacteria</taxon>
        <taxon>Pseudomonadati</taxon>
        <taxon>Pseudomonadota</taxon>
        <taxon>Alphaproteobacteria</taxon>
        <taxon>Acetobacterales</taxon>
        <taxon>Acetobacteraceae</taxon>
    </lineage>
</organism>
<feature type="transmembrane region" description="Helical" evidence="1">
    <location>
        <begin position="9"/>
        <end position="27"/>
    </location>
</feature>
<gene>
    <name evidence="2" type="ORF">COMX_10118</name>
</gene>
<keyword evidence="1" id="KW-0472">Membrane</keyword>
<name>W7E344_9PROT</name>
<evidence type="ECO:0000313" key="2">
    <source>
        <dbReference type="EMBL" id="EUK17486.1"/>
    </source>
</evidence>
<evidence type="ECO:0000256" key="1">
    <source>
        <dbReference type="SAM" id="Phobius"/>
    </source>
</evidence>
<dbReference type="EMBL" id="ATSX01000006">
    <property type="protein sequence ID" value="EUK17486.1"/>
    <property type="molecule type" value="Genomic_DNA"/>
</dbReference>
<comment type="caution">
    <text evidence="2">The sequence shown here is derived from an EMBL/GenBank/DDBJ whole genome shotgun (WGS) entry which is preliminary data.</text>
</comment>
<dbReference type="RefSeq" id="WP_034340963.1">
    <property type="nucleotide sequence ID" value="NZ_ATSX01000006.1"/>
</dbReference>
<reference evidence="2 3" key="1">
    <citation type="journal article" date="2014" name="Genome Announc.">
        <title>Draft Genome Sequence of Commensalibacter papalotli MX01, a Symbiont Identified from the Guts of Overwintering Monarch Butterflies.</title>
        <authorList>
            <person name="Servin-Garciduenas L.E."/>
            <person name="Sanchez-Quinto A."/>
            <person name="Martinez-Romero E."/>
        </authorList>
    </citation>
    <scope>NUCLEOTIDE SEQUENCE [LARGE SCALE GENOMIC DNA]</scope>
    <source>
        <strain evidence="3">MX-MONARCH01</strain>
    </source>
</reference>
<protein>
    <submittedName>
        <fullName evidence="2">Uncharacterized protein</fullName>
    </submittedName>
</protein>
<feature type="transmembrane region" description="Helical" evidence="1">
    <location>
        <begin position="113"/>
        <end position="136"/>
    </location>
</feature>
<keyword evidence="1" id="KW-0812">Transmembrane</keyword>
<dbReference type="STRING" id="1208583.COMX_10118"/>
<keyword evidence="1" id="KW-1133">Transmembrane helix</keyword>
<dbReference type="Proteomes" id="UP000019250">
    <property type="component" value="Unassembled WGS sequence"/>
</dbReference>